<evidence type="ECO:0000256" key="1">
    <source>
        <dbReference type="SAM" id="MobiDB-lite"/>
    </source>
</evidence>
<feature type="compositionally biased region" description="Polar residues" evidence="1">
    <location>
        <begin position="66"/>
        <end position="75"/>
    </location>
</feature>
<evidence type="ECO:0000313" key="3">
    <source>
        <dbReference type="Proteomes" id="UP000092498"/>
    </source>
</evidence>
<organism evidence="2 3">
    <name type="scientific">Candidatus Viadribacter manganicus</name>
    <dbReference type="NCBI Taxonomy" id="1759059"/>
    <lineage>
        <taxon>Bacteria</taxon>
        <taxon>Pseudomonadati</taxon>
        <taxon>Pseudomonadota</taxon>
        <taxon>Alphaproteobacteria</taxon>
        <taxon>Hyphomonadales</taxon>
        <taxon>Hyphomonadaceae</taxon>
        <taxon>Candidatus Viadribacter</taxon>
    </lineage>
</organism>
<dbReference type="AlphaFoldDB" id="A0A1B1AFG2"/>
<dbReference type="EMBL" id="CP013244">
    <property type="protein sequence ID" value="ANP45316.1"/>
    <property type="molecule type" value="Genomic_DNA"/>
</dbReference>
<name>A0A1B1AFG2_9PROT</name>
<evidence type="ECO:0000313" key="2">
    <source>
        <dbReference type="EMBL" id="ANP45316.1"/>
    </source>
</evidence>
<dbReference type="InParanoid" id="A0A1B1AFG2"/>
<keyword evidence="3" id="KW-1185">Reference proteome</keyword>
<protein>
    <submittedName>
        <fullName evidence="2">Uncharacterized protein</fullName>
    </submittedName>
</protein>
<feature type="region of interest" description="Disordered" evidence="1">
    <location>
        <begin position="55"/>
        <end position="75"/>
    </location>
</feature>
<dbReference type="Proteomes" id="UP000092498">
    <property type="component" value="Chromosome"/>
</dbReference>
<proteinExistence type="predicted"/>
<dbReference type="KEGG" id="cbot:ATE48_05015"/>
<accession>A0A1B1AFG2</accession>
<reference evidence="2 3" key="1">
    <citation type="submission" date="2015-11" db="EMBL/GenBank/DDBJ databases">
        <title>Whole-Genome Sequence of Candidatus Oderbacter manganicum from the National Park Lower Oder Valley, Germany.</title>
        <authorList>
            <person name="Braun B."/>
            <person name="Liere K."/>
            <person name="Szewzyk U."/>
        </authorList>
    </citation>
    <scope>NUCLEOTIDE SEQUENCE [LARGE SCALE GENOMIC DNA]</scope>
    <source>
        <strain evidence="2 3">OTSz_A_272</strain>
    </source>
</reference>
<sequence>MFQNEAVWGVACFTAPLEKGKLLHFESRPLHPQFKLIAHATRCVERFFQAMSVSEHDGIGPAPSIGETSQQTHLG</sequence>
<gene>
    <name evidence="2" type="ORF">ATE48_05015</name>
</gene>